<evidence type="ECO:0000313" key="12">
    <source>
        <dbReference type="Proteomes" id="UP001201163"/>
    </source>
</evidence>
<evidence type="ECO:0000256" key="3">
    <source>
        <dbReference type="ARBA" id="ARBA00010617"/>
    </source>
</evidence>
<dbReference type="InterPro" id="IPR002401">
    <property type="entry name" value="Cyt_P450_E_grp-I"/>
</dbReference>
<evidence type="ECO:0000256" key="2">
    <source>
        <dbReference type="ARBA" id="ARBA00005179"/>
    </source>
</evidence>
<keyword evidence="7 9" id="KW-0408">Iron</keyword>
<comment type="pathway">
    <text evidence="2">Secondary metabolite biosynthesis.</text>
</comment>
<dbReference type="InterPro" id="IPR001128">
    <property type="entry name" value="Cyt_P450"/>
</dbReference>
<dbReference type="GO" id="GO:0005506">
    <property type="term" value="F:iron ion binding"/>
    <property type="evidence" value="ECO:0007669"/>
    <property type="project" value="InterPro"/>
</dbReference>
<dbReference type="InterPro" id="IPR017972">
    <property type="entry name" value="Cyt_P450_CS"/>
</dbReference>
<dbReference type="PRINTS" id="PR00385">
    <property type="entry name" value="P450"/>
</dbReference>
<evidence type="ECO:0000313" key="11">
    <source>
        <dbReference type="EMBL" id="KAH8991730.1"/>
    </source>
</evidence>
<gene>
    <name evidence="11" type="ORF">EDB92DRAFT_650657</name>
</gene>
<keyword evidence="12" id="KW-1185">Reference proteome</keyword>
<evidence type="ECO:0000256" key="10">
    <source>
        <dbReference type="RuleBase" id="RU000461"/>
    </source>
</evidence>
<evidence type="ECO:0000256" key="8">
    <source>
        <dbReference type="ARBA" id="ARBA00023033"/>
    </source>
</evidence>
<evidence type="ECO:0000256" key="9">
    <source>
        <dbReference type="PIRSR" id="PIRSR602401-1"/>
    </source>
</evidence>
<dbReference type="PRINTS" id="PR00463">
    <property type="entry name" value="EP450I"/>
</dbReference>
<dbReference type="AlphaFoldDB" id="A0AAD4LHN4"/>
<dbReference type="GO" id="GO:0016705">
    <property type="term" value="F:oxidoreductase activity, acting on paired donors, with incorporation or reduction of molecular oxygen"/>
    <property type="evidence" value="ECO:0007669"/>
    <property type="project" value="InterPro"/>
</dbReference>
<name>A0AAD4LHN4_9AGAM</name>
<evidence type="ECO:0000256" key="1">
    <source>
        <dbReference type="ARBA" id="ARBA00001971"/>
    </source>
</evidence>
<keyword evidence="6 10" id="KW-0560">Oxidoreductase</keyword>
<comment type="similarity">
    <text evidence="3 10">Belongs to the cytochrome P450 family.</text>
</comment>
<reference evidence="11" key="1">
    <citation type="submission" date="2022-01" db="EMBL/GenBank/DDBJ databases">
        <title>Comparative genomics reveals a dynamic genome evolution in the ectomycorrhizal milk-cap (Lactarius) mushrooms.</title>
        <authorList>
            <consortium name="DOE Joint Genome Institute"/>
            <person name="Lebreton A."/>
            <person name="Tang N."/>
            <person name="Kuo A."/>
            <person name="LaButti K."/>
            <person name="Drula E."/>
            <person name="Barry K."/>
            <person name="Clum A."/>
            <person name="Lipzen A."/>
            <person name="Mousain D."/>
            <person name="Ng V."/>
            <person name="Wang R."/>
            <person name="Wang X."/>
            <person name="Dai Y."/>
            <person name="Henrissat B."/>
            <person name="Grigoriev I.V."/>
            <person name="Guerin-Laguette A."/>
            <person name="Yu F."/>
            <person name="Martin F.M."/>
        </authorList>
    </citation>
    <scope>NUCLEOTIDE SEQUENCE</scope>
    <source>
        <strain evidence="11">QP</strain>
    </source>
</reference>
<evidence type="ECO:0000256" key="5">
    <source>
        <dbReference type="ARBA" id="ARBA00022723"/>
    </source>
</evidence>
<dbReference type="EMBL" id="JAKELL010000025">
    <property type="protein sequence ID" value="KAH8991730.1"/>
    <property type="molecule type" value="Genomic_DNA"/>
</dbReference>
<dbReference type="GO" id="GO:0020037">
    <property type="term" value="F:heme binding"/>
    <property type="evidence" value="ECO:0007669"/>
    <property type="project" value="InterPro"/>
</dbReference>
<keyword evidence="5 9" id="KW-0479">Metal-binding</keyword>
<dbReference type="Proteomes" id="UP001201163">
    <property type="component" value="Unassembled WGS sequence"/>
</dbReference>
<dbReference type="PROSITE" id="PS00086">
    <property type="entry name" value="CYTOCHROME_P450"/>
    <property type="match status" value="1"/>
</dbReference>
<sequence length="512" mass="58188">MHSVLLVLISLLGIYLLQTLLEFRRAIRNVGHLSGPRLLLDPSKFLVRVIGSALPPIPYVSRGVSWMLRTKHQDFAAAGRDATAMVALIPWPKTTIYLADAVAIKEVATYRAKFPKPVYLYSMLLAFGGNVIASEGEDWKRYRTITAPVFSERNTRLVWDETISIMLDLFDNVWGDSPEIVLDHCVDITLPIALFVVGVAGFGRRVTWTSDLTVPPGHQMTFKDALHIVSTKLFLKMVAPDWVMNLTERTKRINLAFSELEQYMAEMVHARRSAETKEERHDLFSVLLDATSDDPNGSLTITEQELFGNMFIFLLAGHETTAHTLCFTFALLALYPDEQERLHQHIEDIMADLNRMPTYEDMNRFTLSMAVLNETLRMFPPASTIYKKATEDTNLTVGNADGGKTTFSVPSGTEIEFHVPGLHYNPRYWKDPHTFRPERFLGEWPRDAFLPFSSGARACIGRRFFETESIAAITMMMSRYRVEVKEEPEFIGETFEQRYARITASDLNLTNA</sequence>
<keyword evidence="4 9" id="KW-0349">Heme</keyword>
<evidence type="ECO:0000256" key="6">
    <source>
        <dbReference type="ARBA" id="ARBA00023002"/>
    </source>
</evidence>
<dbReference type="PANTHER" id="PTHR24305">
    <property type="entry name" value="CYTOCHROME P450"/>
    <property type="match status" value="1"/>
</dbReference>
<comment type="caution">
    <text evidence="11">The sequence shown here is derived from an EMBL/GenBank/DDBJ whole genome shotgun (WGS) entry which is preliminary data.</text>
</comment>
<dbReference type="PANTHER" id="PTHR24305:SF166">
    <property type="entry name" value="CYTOCHROME P450 12A4, MITOCHONDRIAL-RELATED"/>
    <property type="match status" value="1"/>
</dbReference>
<dbReference type="InterPro" id="IPR050121">
    <property type="entry name" value="Cytochrome_P450_monoxygenase"/>
</dbReference>
<dbReference type="InterPro" id="IPR036396">
    <property type="entry name" value="Cyt_P450_sf"/>
</dbReference>
<organism evidence="11 12">
    <name type="scientific">Lactarius akahatsu</name>
    <dbReference type="NCBI Taxonomy" id="416441"/>
    <lineage>
        <taxon>Eukaryota</taxon>
        <taxon>Fungi</taxon>
        <taxon>Dikarya</taxon>
        <taxon>Basidiomycota</taxon>
        <taxon>Agaricomycotina</taxon>
        <taxon>Agaricomycetes</taxon>
        <taxon>Russulales</taxon>
        <taxon>Russulaceae</taxon>
        <taxon>Lactarius</taxon>
    </lineage>
</organism>
<accession>A0AAD4LHN4</accession>
<dbReference type="GO" id="GO:0004497">
    <property type="term" value="F:monooxygenase activity"/>
    <property type="evidence" value="ECO:0007669"/>
    <property type="project" value="UniProtKB-KW"/>
</dbReference>
<protein>
    <submittedName>
        <fullName evidence="11">Cytochrome P450</fullName>
    </submittedName>
</protein>
<evidence type="ECO:0000256" key="4">
    <source>
        <dbReference type="ARBA" id="ARBA00022617"/>
    </source>
</evidence>
<dbReference type="Gene3D" id="1.10.630.10">
    <property type="entry name" value="Cytochrome P450"/>
    <property type="match status" value="1"/>
</dbReference>
<comment type="cofactor">
    <cofactor evidence="1 9">
        <name>heme</name>
        <dbReference type="ChEBI" id="CHEBI:30413"/>
    </cofactor>
</comment>
<evidence type="ECO:0000256" key="7">
    <source>
        <dbReference type="ARBA" id="ARBA00023004"/>
    </source>
</evidence>
<feature type="binding site" description="axial binding residue" evidence="9">
    <location>
        <position position="459"/>
    </location>
    <ligand>
        <name>heme</name>
        <dbReference type="ChEBI" id="CHEBI:30413"/>
    </ligand>
    <ligandPart>
        <name>Fe</name>
        <dbReference type="ChEBI" id="CHEBI:18248"/>
    </ligandPart>
</feature>
<keyword evidence="8 10" id="KW-0503">Monooxygenase</keyword>
<dbReference type="Pfam" id="PF00067">
    <property type="entry name" value="p450"/>
    <property type="match status" value="1"/>
</dbReference>
<dbReference type="SUPFAM" id="SSF48264">
    <property type="entry name" value="Cytochrome P450"/>
    <property type="match status" value="1"/>
</dbReference>
<proteinExistence type="inferred from homology"/>